<organism evidence="4 5">
    <name type="scientific">Prototheca wickerhamii</name>
    <dbReference type="NCBI Taxonomy" id="3111"/>
    <lineage>
        <taxon>Eukaryota</taxon>
        <taxon>Viridiplantae</taxon>
        <taxon>Chlorophyta</taxon>
        <taxon>core chlorophytes</taxon>
        <taxon>Trebouxiophyceae</taxon>
        <taxon>Chlorellales</taxon>
        <taxon>Chlorellaceae</taxon>
        <taxon>Prototheca</taxon>
    </lineage>
</organism>
<dbReference type="EMBL" id="JASFZW010000003">
    <property type="protein sequence ID" value="KAK2078942.1"/>
    <property type="molecule type" value="Genomic_DNA"/>
</dbReference>
<proteinExistence type="predicted"/>
<evidence type="ECO:0000256" key="1">
    <source>
        <dbReference type="PROSITE-ProRule" id="PRU00117"/>
    </source>
</evidence>
<feature type="domain" description="K Homology" evidence="3">
    <location>
        <begin position="5"/>
        <end position="78"/>
    </location>
</feature>
<feature type="signal peptide" evidence="2">
    <location>
        <begin position="1"/>
        <end position="27"/>
    </location>
</feature>
<feature type="chain" id="PRO_5042177794" description="K Homology domain-containing protein" evidence="2">
    <location>
        <begin position="28"/>
        <end position="302"/>
    </location>
</feature>
<reference evidence="4" key="1">
    <citation type="submission" date="2021-01" db="EMBL/GenBank/DDBJ databases">
        <authorList>
            <person name="Eckstrom K.M.E."/>
        </authorList>
    </citation>
    <scope>NUCLEOTIDE SEQUENCE</scope>
    <source>
        <strain evidence="4">UVCC 0001</strain>
    </source>
</reference>
<dbReference type="InterPro" id="IPR004088">
    <property type="entry name" value="KH_dom_type_1"/>
</dbReference>
<keyword evidence="5" id="KW-1185">Reference proteome</keyword>
<evidence type="ECO:0000259" key="3">
    <source>
        <dbReference type="SMART" id="SM00322"/>
    </source>
</evidence>
<name>A0AAD9IMX9_PROWI</name>
<dbReference type="SMART" id="SM00322">
    <property type="entry name" value="KH"/>
    <property type="match status" value="1"/>
</dbReference>
<gene>
    <name evidence="4" type="ORF">QBZ16_002632</name>
</gene>
<dbReference type="PROSITE" id="PS50084">
    <property type="entry name" value="KH_TYPE_1"/>
    <property type="match status" value="1"/>
</dbReference>
<dbReference type="InterPro" id="IPR004087">
    <property type="entry name" value="KH_dom"/>
</dbReference>
<dbReference type="Gene3D" id="3.30.1370.10">
    <property type="entry name" value="K Homology domain, type 1"/>
    <property type="match status" value="1"/>
</dbReference>
<dbReference type="Proteomes" id="UP001255856">
    <property type="component" value="Unassembled WGS sequence"/>
</dbReference>
<evidence type="ECO:0000313" key="4">
    <source>
        <dbReference type="EMBL" id="KAK2078942.1"/>
    </source>
</evidence>
<protein>
    <recommendedName>
        <fullName evidence="3">K Homology domain-containing protein</fullName>
    </recommendedName>
</protein>
<accession>A0AAD9IMX9</accession>
<dbReference type="Pfam" id="PF00013">
    <property type="entry name" value="KH_1"/>
    <property type="match status" value="1"/>
</dbReference>
<sequence>MAGSSAAKLRITLLAAGFVIGPSGVSVRDITRMTGSNIRSWNEFASVRGKDRKVRTLVIEGPANCVSHAVEVISLAVKRYKDLCEGAYCGCVFGGAPGMYAARNQPHPAAWSSLVGPHSPAMSGSPDGDKENLMFGRPNLLGSQDLTVLANKLLQGQLDTAANARDAVQAGAVAPGQPSGELPDIGVIIQNYQRHLGLQPSPPASRELAQEPCPSGFSLFGPSSGYQGQQLASIFCPPGAGDGLASSRPPSGPQMRFDPSLAAMGRQLAASASASPFGDAYAPDAVIPHLPRAEPPRVGLAL</sequence>
<keyword evidence="1" id="KW-0694">RNA-binding</keyword>
<comment type="caution">
    <text evidence="4">The sequence shown here is derived from an EMBL/GenBank/DDBJ whole genome shotgun (WGS) entry which is preliminary data.</text>
</comment>
<dbReference type="InterPro" id="IPR036612">
    <property type="entry name" value="KH_dom_type_1_sf"/>
</dbReference>
<evidence type="ECO:0000313" key="5">
    <source>
        <dbReference type="Proteomes" id="UP001255856"/>
    </source>
</evidence>
<dbReference type="SUPFAM" id="SSF54791">
    <property type="entry name" value="Eukaryotic type KH-domain (KH-domain type I)"/>
    <property type="match status" value="1"/>
</dbReference>
<dbReference type="GO" id="GO:0003723">
    <property type="term" value="F:RNA binding"/>
    <property type="evidence" value="ECO:0007669"/>
    <property type="project" value="UniProtKB-UniRule"/>
</dbReference>
<keyword evidence="2" id="KW-0732">Signal</keyword>
<dbReference type="CDD" id="cd00105">
    <property type="entry name" value="KH-I"/>
    <property type="match status" value="1"/>
</dbReference>
<evidence type="ECO:0000256" key="2">
    <source>
        <dbReference type="SAM" id="SignalP"/>
    </source>
</evidence>
<dbReference type="AlphaFoldDB" id="A0AAD9IMX9"/>